<name>C7G6A0_9FIRM</name>
<protein>
    <submittedName>
        <fullName evidence="1">Uncharacterized protein</fullName>
    </submittedName>
</protein>
<evidence type="ECO:0000313" key="2">
    <source>
        <dbReference type="Proteomes" id="UP000004828"/>
    </source>
</evidence>
<comment type="caution">
    <text evidence="1">The sequence shown here is derived from an EMBL/GenBank/DDBJ whole genome shotgun (WGS) entry which is preliminary data.</text>
</comment>
<reference evidence="1 2" key="1">
    <citation type="submission" date="2009-08" db="EMBL/GenBank/DDBJ databases">
        <authorList>
            <person name="Weinstock G."/>
            <person name="Sodergren E."/>
            <person name="Clifton S."/>
            <person name="Fulton L."/>
            <person name="Fulton B."/>
            <person name="Courtney L."/>
            <person name="Fronick C."/>
            <person name="Harrison M."/>
            <person name="Strong C."/>
            <person name="Farmer C."/>
            <person name="Delahaunty K."/>
            <person name="Markovic C."/>
            <person name="Hall O."/>
            <person name="Minx P."/>
            <person name="Tomlinson C."/>
            <person name="Mitreva M."/>
            <person name="Nelson J."/>
            <person name="Hou S."/>
            <person name="Wollam A."/>
            <person name="Pepin K.H."/>
            <person name="Johnson M."/>
            <person name="Bhonagiri V."/>
            <person name="Nash W.E."/>
            <person name="Warren W."/>
            <person name="Chinwalla A."/>
            <person name="Mardis E.R."/>
            <person name="Wilson R.K."/>
        </authorList>
    </citation>
    <scope>NUCLEOTIDE SEQUENCE [LARGE SCALE GENOMIC DNA]</scope>
    <source>
        <strain evidence="1 2">L1-82</strain>
    </source>
</reference>
<gene>
    <name evidence="1" type="ORF">ROSINTL182_05412</name>
</gene>
<proteinExistence type="predicted"/>
<sequence length="70" mass="8321">MESADKDIVLRKNNAGWRYFMKEVSEKVMRNMIFEVLHVERKNLRSKAKTDQRMAEELAKIIVDYAKMSV</sequence>
<evidence type="ECO:0000313" key="1">
    <source>
        <dbReference type="EMBL" id="EEV02690.1"/>
    </source>
</evidence>
<dbReference type="AlphaFoldDB" id="C7G6A0"/>
<dbReference type="HOGENOM" id="CLU_203283_0_0_9"/>
<accession>C7G6A0</accession>
<dbReference type="Proteomes" id="UP000004828">
    <property type="component" value="Unassembled WGS sequence"/>
</dbReference>
<dbReference type="EMBL" id="ABYJ02000021">
    <property type="protein sequence ID" value="EEV02690.1"/>
    <property type="molecule type" value="Genomic_DNA"/>
</dbReference>
<organism evidence="1 2">
    <name type="scientific">Roseburia intestinalis L1-82</name>
    <dbReference type="NCBI Taxonomy" id="536231"/>
    <lineage>
        <taxon>Bacteria</taxon>
        <taxon>Bacillati</taxon>
        <taxon>Bacillota</taxon>
        <taxon>Clostridia</taxon>
        <taxon>Lachnospirales</taxon>
        <taxon>Lachnospiraceae</taxon>
        <taxon>Roseburia</taxon>
    </lineage>
</organism>